<reference evidence="2" key="1">
    <citation type="journal article" date="2013" name="Nature">
        <title>Draft genome of the wheat A-genome progenitor Triticum urartu.</title>
        <authorList>
            <person name="Ling H.Q."/>
            <person name="Zhao S."/>
            <person name="Liu D."/>
            <person name="Wang J."/>
            <person name="Sun H."/>
            <person name="Zhang C."/>
            <person name="Fan H."/>
            <person name="Li D."/>
            <person name="Dong L."/>
            <person name="Tao Y."/>
            <person name="Gao C."/>
            <person name="Wu H."/>
            <person name="Li Y."/>
            <person name="Cui Y."/>
            <person name="Guo X."/>
            <person name="Zheng S."/>
            <person name="Wang B."/>
            <person name="Yu K."/>
            <person name="Liang Q."/>
            <person name="Yang W."/>
            <person name="Lou X."/>
            <person name="Chen J."/>
            <person name="Feng M."/>
            <person name="Jian J."/>
            <person name="Zhang X."/>
            <person name="Luo G."/>
            <person name="Jiang Y."/>
            <person name="Liu J."/>
            <person name="Wang Z."/>
            <person name="Sha Y."/>
            <person name="Zhang B."/>
            <person name="Wu H."/>
            <person name="Tang D."/>
            <person name="Shen Q."/>
            <person name="Xue P."/>
            <person name="Zou S."/>
            <person name="Wang X."/>
            <person name="Liu X."/>
            <person name="Wang F."/>
            <person name="Yang Y."/>
            <person name="An X."/>
            <person name="Dong Z."/>
            <person name="Zhang K."/>
            <person name="Zhang X."/>
            <person name="Luo M.C."/>
            <person name="Dvorak J."/>
            <person name="Tong Y."/>
            <person name="Wang J."/>
            <person name="Yang H."/>
            <person name="Li Z."/>
            <person name="Wang D."/>
            <person name="Zhang A."/>
            <person name="Wang J."/>
        </authorList>
    </citation>
    <scope>NUCLEOTIDE SEQUENCE</scope>
    <source>
        <strain evidence="2">cv. G1812</strain>
    </source>
</reference>
<evidence type="ECO:0000313" key="2">
    <source>
        <dbReference type="Proteomes" id="UP000015106"/>
    </source>
</evidence>
<dbReference type="Gramene" id="TuG1812G0700001778.01.T01">
    <property type="protein sequence ID" value="TuG1812G0700001778.01.T01.cds465230"/>
    <property type="gene ID" value="TuG1812G0700001778.01"/>
</dbReference>
<reference evidence="1" key="2">
    <citation type="submission" date="2018-03" db="EMBL/GenBank/DDBJ databases">
        <title>The Triticum urartu genome reveals the dynamic nature of wheat genome evolution.</title>
        <authorList>
            <person name="Ling H."/>
            <person name="Ma B."/>
            <person name="Shi X."/>
            <person name="Liu H."/>
            <person name="Dong L."/>
            <person name="Sun H."/>
            <person name="Cao Y."/>
            <person name="Gao Q."/>
            <person name="Zheng S."/>
            <person name="Li Y."/>
            <person name="Yu Y."/>
            <person name="Du H."/>
            <person name="Qi M."/>
            <person name="Li Y."/>
            <person name="Yu H."/>
            <person name="Cui Y."/>
            <person name="Wang N."/>
            <person name="Chen C."/>
            <person name="Wu H."/>
            <person name="Zhao Y."/>
            <person name="Zhang J."/>
            <person name="Li Y."/>
            <person name="Zhou W."/>
            <person name="Zhang B."/>
            <person name="Hu W."/>
            <person name="Eijk M."/>
            <person name="Tang J."/>
            <person name="Witsenboer H."/>
            <person name="Zhao S."/>
            <person name="Li Z."/>
            <person name="Zhang A."/>
            <person name="Wang D."/>
            <person name="Liang C."/>
        </authorList>
    </citation>
    <scope>NUCLEOTIDE SEQUENCE [LARGE SCALE GENOMIC DNA]</scope>
    <source>
        <strain evidence="1">cv. G1812</strain>
    </source>
</reference>
<organism evidence="1 2">
    <name type="scientific">Triticum urartu</name>
    <name type="common">Red wild einkorn</name>
    <name type="synonym">Crithodium urartu</name>
    <dbReference type="NCBI Taxonomy" id="4572"/>
    <lineage>
        <taxon>Eukaryota</taxon>
        <taxon>Viridiplantae</taxon>
        <taxon>Streptophyta</taxon>
        <taxon>Embryophyta</taxon>
        <taxon>Tracheophyta</taxon>
        <taxon>Spermatophyta</taxon>
        <taxon>Magnoliopsida</taxon>
        <taxon>Liliopsida</taxon>
        <taxon>Poales</taxon>
        <taxon>Poaceae</taxon>
        <taxon>BOP clade</taxon>
        <taxon>Pooideae</taxon>
        <taxon>Triticodae</taxon>
        <taxon>Triticeae</taxon>
        <taxon>Triticinae</taxon>
        <taxon>Triticum</taxon>
    </lineage>
</organism>
<sequence length="166" mass="17740">TLLFTPAKKVQTEAVWGVVNGHHVAVPRRDKHLGEVPLGLLGALGEVLEHAGIQIRPPPYEVAQRLTPAMLRSIGKLPAAPIPWGVPRLGGHRRPDNADAAGLLCDILPASFKRVSRKAHPRVAIWACGRGGGEDGDQDGGQEEGVMLDLDAILFFLAWSGFLLGT</sequence>
<dbReference type="Proteomes" id="UP000015106">
    <property type="component" value="Chromosome 7"/>
</dbReference>
<accession>A0A8R7V049</accession>
<name>A0A8R7V049_TRIUA</name>
<evidence type="ECO:0000313" key="1">
    <source>
        <dbReference type="EnsemblPlants" id="TuG1812G0700001778.01.T01.cds465230"/>
    </source>
</evidence>
<protein>
    <submittedName>
        <fullName evidence="1">Uncharacterized protein</fullName>
    </submittedName>
</protein>
<dbReference type="EnsemblPlants" id="TuG1812G0700001778.01.T01">
    <property type="protein sequence ID" value="TuG1812G0700001778.01.T01.cds465230"/>
    <property type="gene ID" value="TuG1812G0700001778.01"/>
</dbReference>
<keyword evidence="2" id="KW-1185">Reference proteome</keyword>
<proteinExistence type="predicted"/>
<reference evidence="1" key="3">
    <citation type="submission" date="2022-06" db="UniProtKB">
        <authorList>
            <consortium name="EnsemblPlants"/>
        </authorList>
    </citation>
    <scope>IDENTIFICATION</scope>
</reference>
<dbReference type="AlphaFoldDB" id="A0A8R7V049"/>